<feature type="transmembrane region" description="Helical" evidence="1">
    <location>
        <begin position="57"/>
        <end position="73"/>
    </location>
</feature>
<keyword evidence="1" id="KW-1133">Transmembrane helix</keyword>
<dbReference type="STRING" id="1385513.N780_06155"/>
<name>A0A0A2UV01_9BACI</name>
<accession>A0A0A2UV01</accession>
<dbReference type="eggNOG" id="ENOG5030CGH">
    <property type="taxonomic scope" value="Bacteria"/>
</dbReference>
<comment type="caution">
    <text evidence="2">The sequence shown here is derived from an EMBL/GenBank/DDBJ whole genome shotgun (WGS) entry which is preliminary data.</text>
</comment>
<gene>
    <name evidence="2" type="ORF">N780_06155</name>
</gene>
<dbReference type="Proteomes" id="UP000030153">
    <property type="component" value="Unassembled WGS sequence"/>
</dbReference>
<evidence type="ECO:0000313" key="3">
    <source>
        <dbReference type="Proteomes" id="UP000030153"/>
    </source>
</evidence>
<reference evidence="2 3" key="1">
    <citation type="submission" date="2013-08" db="EMBL/GenBank/DDBJ databases">
        <title>Genome of Pontibacillus chungwhensis.</title>
        <authorList>
            <person name="Wang Q."/>
            <person name="Wang G."/>
        </authorList>
    </citation>
    <scope>NUCLEOTIDE SEQUENCE [LARGE SCALE GENOMIC DNA]</scope>
    <source>
        <strain evidence="2 3">BH030062</strain>
    </source>
</reference>
<sequence>MEVAWFILSIVLAVLSSVILKRFLDKGKSREMVGEEVAQDVVRFPAKEGKWWSSPDLIMGIYGFLNLYFVLFFNEDILLKGTQAIIGFSVAIAQNRNNKEDYVRFKNGVLYITRSPVLNRKVVDLRYLLRVVETRKHLSFYQENVRIARIYYGELHQEDIPRLKQEIGAYVPIRNEH</sequence>
<keyword evidence="3" id="KW-1185">Reference proteome</keyword>
<keyword evidence="1" id="KW-0472">Membrane</keyword>
<dbReference type="EMBL" id="AVBG01000014">
    <property type="protein sequence ID" value="KGP90306.1"/>
    <property type="molecule type" value="Genomic_DNA"/>
</dbReference>
<proteinExistence type="predicted"/>
<keyword evidence="1" id="KW-0812">Transmembrane</keyword>
<protein>
    <submittedName>
        <fullName evidence="2">Uncharacterized protein</fullName>
    </submittedName>
</protein>
<dbReference type="AlphaFoldDB" id="A0A0A2UV01"/>
<organism evidence="2 3">
    <name type="scientific">Pontibacillus chungwhensis BH030062</name>
    <dbReference type="NCBI Taxonomy" id="1385513"/>
    <lineage>
        <taxon>Bacteria</taxon>
        <taxon>Bacillati</taxon>
        <taxon>Bacillota</taxon>
        <taxon>Bacilli</taxon>
        <taxon>Bacillales</taxon>
        <taxon>Bacillaceae</taxon>
        <taxon>Pontibacillus</taxon>
    </lineage>
</organism>
<evidence type="ECO:0000256" key="1">
    <source>
        <dbReference type="SAM" id="Phobius"/>
    </source>
</evidence>
<evidence type="ECO:0000313" key="2">
    <source>
        <dbReference type="EMBL" id="KGP90306.1"/>
    </source>
</evidence>
<feature type="transmembrane region" description="Helical" evidence="1">
    <location>
        <begin position="6"/>
        <end position="24"/>
    </location>
</feature>